<name>A0AAW2FXG8_9HYME</name>
<proteinExistence type="predicted"/>
<comment type="caution">
    <text evidence="1">The sequence shown here is derived from an EMBL/GenBank/DDBJ whole genome shotgun (WGS) entry which is preliminary data.</text>
</comment>
<reference evidence="1 2" key="1">
    <citation type="submission" date="2023-03" db="EMBL/GenBank/DDBJ databases">
        <title>High recombination rates correlate with genetic variation in Cardiocondyla obscurior ants.</title>
        <authorList>
            <person name="Errbii M."/>
        </authorList>
    </citation>
    <scope>NUCLEOTIDE SEQUENCE [LARGE SCALE GENOMIC DNA]</scope>
    <source>
        <strain evidence="1">Alpha-2009</strain>
        <tissue evidence="1">Whole body</tissue>
    </source>
</reference>
<protein>
    <submittedName>
        <fullName evidence="1">Uncharacterized protein</fullName>
    </submittedName>
</protein>
<evidence type="ECO:0000313" key="1">
    <source>
        <dbReference type="EMBL" id="KAL0120654.1"/>
    </source>
</evidence>
<accession>A0AAW2FXG8</accession>
<gene>
    <name evidence="1" type="ORF">PUN28_008381</name>
</gene>
<sequence>MRVYICARLCSRVSLAYIWCVRVKEDVQVKRREIDEVMTPSSSSSSWSWR</sequence>
<dbReference type="AlphaFoldDB" id="A0AAW2FXG8"/>
<keyword evidence="2" id="KW-1185">Reference proteome</keyword>
<dbReference type="Proteomes" id="UP001430953">
    <property type="component" value="Unassembled WGS sequence"/>
</dbReference>
<evidence type="ECO:0000313" key="2">
    <source>
        <dbReference type="Proteomes" id="UP001430953"/>
    </source>
</evidence>
<organism evidence="1 2">
    <name type="scientific">Cardiocondyla obscurior</name>
    <dbReference type="NCBI Taxonomy" id="286306"/>
    <lineage>
        <taxon>Eukaryota</taxon>
        <taxon>Metazoa</taxon>
        <taxon>Ecdysozoa</taxon>
        <taxon>Arthropoda</taxon>
        <taxon>Hexapoda</taxon>
        <taxon>Insecta</taxon>
        <taxon>Pterygota</taxon>
        <taxon>Neoptera</taxon>
        <taxon>Endopterygota</taxon>
        <taxon>Hymenoptera</taxon>
        <taxon>Apocrita</taxon>
        <taxon>Aculeata</taxon>
        <taxon>Formicoidea</taxon>
        <taxon>Formicidae</taxon>
        <taxon>Myrmicinae</taxon>
        <taxon>Cardiocondyla</taxon>
    </lineage>
</organism>
<dbReference type="EMBL" id="JADYXP020000007">
    <property type="protein sequence ID" value="KAL0120654.1"/>
    <property type="molecule type" value="Genomic_DNA"/>
</dbReference>